<feature type="domain" description="RNA 2-O ribose methyltransferase substrate binding" evidence="3">
    <location>
        <begin position="20"/>
        <end position="98"/>
    </location>
</feature>
<keyword evidence="5" id="KW-1185">Reference proteome</keyword>
<dbReference type="InterPro" id="IPR004441">
    <property type="entry name" value="rRNA_MeTrfase_TrmH"/>
</dbReference>
<gene>
    <name evidence="4" type="ORF">HCU74_07170</name>
</gene>
<dbReference type="PANTHER" id="PTHR46429:SF1">
    <property type="entry name" value="23S RRNA (GUANOSINE-2'-O-)-METHYLTRANSFERASE RLMB"/>
    <property type="match status" value="1"/>
</dbReference>
<dbReference type="RefSeq" id="WP_168449717.1">
    <property type="nucleotide sequence ID" value="NZ_JAAWWK010000002.1"/>
</dbReference>
<evidence type="ECO:0000313" key="4">
    <source>
        <dbReference type="EMBL" id="NKI17201.1"/>
    </source>
</evidence>
<dbReference type="InterPro" id="IPR029026">
    <property type="entry name" value="tRNA_m1G_MTases_N"/>
</dbReference>
<accession>A0ABX1GE40</accession>
<comment type="caution">
    <text evidence="4">The sequence shown here is derived from an EMBL/GenBank/DDBJ whole genome shotgun (WGS) entry which is preliminary data.</text>
</comment>
<protein>
    <submittedName>
        <fullName evidence="4">RNA methyltransferase</fullName>
    </submittedName>
</protein>
<evidence type="ECO:0000313" key="5">
    <source>
        <dbReference type="Proteomes" id="UP000765845"/>
    </source>
</evidence>
<evidence type="ECO:0000256" key="2">
    <source>
        <dbReference type="ARBA" id="ARBA00022679"/>
    </source>
</evidence>
<dbReference type="EMBL" id="JAAWWK010000002">
    <property type="protein sequence ID" value="NKI17201.1"/>
    <property type="molecule type" value="Genomic_DNA"/>
</dbReference>
<dbReference type="Pfam" id="PF00588">
    <property type="entry name" value="SpoU_methylase"/>
    <property type="match status" value="1"/>
</dbReference>
<dbReference type="SMART" id="SM00967">
    <property type="entry name" value="SpoU_sub_bind"/>
    <property type="match status" value="1"/>
</dbReference>
<dbReference type="Pfam" id="PF08032">
    <property type="entry name" value="SpoU_sub_bind"/>
    <property type="match status" value="1"/>
</dbReference>
<dbReference type="PANTHER" id="PTHR46429">
    <property type="entry name" value="23S RRNA (GUANOSINE-2'-O-)-METHYLTRANSFERASE RLMB"/>
    <property type="match status" value="1"/>
</dbReference>
<dbReference type="Proteomes" id="UP000765845">
    <property type="component" value="Unassembled WGS sequence"/>
</dbReference>
<keyword evidence="2" id="KW-0808">Transferase</keyword>
<evidence type="ECO:0000259" key="3">
    <source>
        <dbReference type="SMART" id="SM00967"/>
    </source>
</evidence>
<reference evidence="4 5" key="1">
    <citation type="submission" date="2020-04" db="EMBL/GenBank/DDBJ databases">
        <authorList>
            <person name="Yoon J."/>
        </authorList>
    </citation>
    <scope>NUCLEOTIDE SEQUENCE [LARGE SCALE GENOMIC DNA]</scope>
    <source>
        <strain evidence="4 5">KMU-166</strain>
    </source>
</reference>
<dbReference type="SUPFAM" id="SSF55315">
    <property type="entry name" value="L30e-like"/>
    <property type="match status" value="1"/>
</dbReference>
<dbReference type="GO" id="GO:0008168">
    <property type="term" value="F:methyltransferase activity"/>
    <property type="evidence" value="ECO:0007669"/>
    <property type="project" value="UniProtKB-KW"/>
</dbReference>
<organism evidence="4 5">
    <name type="scientific">Spongiibacter thalassae</name>
    <dbReference type="NCBI Taxonomy" id="2721624"/>
    <lineage>
        <taxon>Bacteria</taxon>
        <taxon>Pseudomonadati</taxon>
        <taxon>Pseudomonadota</taxon>
        <taxon>Gammaproteobacteria</taxon>
        <taxon>Cellvibrionales</taxon>
        <taxon>Spongiibacteraceae</taxon>
        <taxon>Spongiibacter</taxon>
    </lineage>
</organism>
<dbReference type="CDD" id="cd18095">
    <property type="entry name" value="SpoU-like_rRNA-MTase"/>
    <property type="match status" value="1"/>
</dbReference>
<evidence type="ECO:0000256" key="1">
    <source>
        <dbReference type="ARBA" id="ARBA00022603"/>
    </source>
</evidence>
<dbReference type="Gene3D" id="3.30.1330.30">
    <property type="match status" value="1"/>
</dbReference>
<proteinExistence type="predicted"/>
<dbReference type="InterPro" id="IPR001537">
    <property type="entry name" value="SpoU_MeTrfase"/>
</dbReference>
<keyword evidence="1 4" id="KW-0489">Methyltransferase</keyword>
<dbReference type="InterPro" id="IPR029028">
    <property type="entry name" value="Alpha/beta_knot_MTases"/>
</dbReference>
<dbReference type="Gene3D" id="3.40.1280.10">
    <property type="match status" value="1"/>
</dbReference>
<dbReference type="SUPFAM" id="SSF75217">
    <property type="entry name" value="alpha/beta knot"/>
    <property type="match status" value="1"/>
</dbReference>
<sequence length="258" mass="28305">MSSDRQEYQKKKQFFRDLLTIYGRKPVLEALEDPKVNVFRLHLAESNKRDGIIRQISELAEQRGVEIAWHERKALSRISRNGKQDQGVAADLQLPGYRASSEISDATLQEGMKCYIALDGVNNPQNLGMIIRSVAASGIDGLILPRKGTASLSPLVIKASAGTAFQCPLFHCETLEPELDRWRQAGAEVCCLSSHAEVSLYSALQQASRIYVLGNETEGVSAAVEKQCNMKMKIPMSNGVESLNVAVTAALLAFANRA</sequence>
<dbReference type="GO" id="GO:0032259">
    <property type="term" value="P:methylation"/>
    <property type="evidence" value="ECO:0007669"/>
    <property type="project" value="UniProtKB-KW"/>
</dbReference>
<name>A0ABX1GE40_9GAMM</name>
<dbReference type="InterPro" id="IPR013123">
    <property type="entry name" value="SpoU_subst-bd"/>
</dbReference>
<dbReference type="InterPro" id="IPR029064">
    <property type="entry name" value="Ribosomal_eL30-like_sf"/>
</dbReference>